<dbReference type="AlphaFoldDB" id="A0AAD7VUG5"/>
<keyword evidence="2" id="KW-1185">Reference proteome</keyword>
<reference evidence="1" key="1">
    <citation type="submission" date="2023-03" db="EMBL/GenBank/DDBJ databases">
        <title>Near-Complete genome sequence of Lipomyces tetrasporous NRRL Y-64009, an oleaginous yeast capable of growing on lignocellulosic hydrolysates.</title>
        <authorList>
            <consortium name="Lawrence Berkeley National Laboratory"/>
            <person name="Jagtap S.S."/>
            <person name="Liu J.-J."/>
            <person name="Walukiewicz H.E."/>
            <person name="Pangilinan J."/>
            <person name="Lipzen A."/>
            <person name="Ahrendt S."/>
            <person name="Koriabine M."/>
            <person name="Cobaugh K."/>
            <person name="Salamov A."/>
            <person name="Yoshinaga Y."/>
            <person name="Ng V."/>
            <person name="Daum C."/>
            <person name="Grigoriev I.V."/>
            <person name="Slininger P.J."/>
            <person name="Dien B.S."/>
            <person name="Jin Y.-S."/>
            <person name="Rao C.V."/>
        </authorList>
    </citation>
    <scope>NUCLEOTIDE SEQUENCE</scope>
    <source>
        <strain evidence="1">NRRL Y-64009</strain>
    </source>
</reference>
<protein>
    <submittedName>
        <fullName evidence="1">Uncharacterized protein</fullName>
    </submittedName>
</protein>
<evidence type="ECO:0000313" key="2">
    <source>
        <dbReference type="Proteomes" id="UP001217417"/>
    </source>
</evidence>
<gene>
    <name evidence="1" type="ORF">POJ06DRAFT_195676</name>
</gene>
<accession>A0AAD7VUG5</accession>
<organism evidence="1 2">
    <name type="scientific">Lipomyces tetrasporus</name>
    <dbReference type="NCBI Taxonomy" id="54092"/>
    <lineage>
        <taxon>Eukaryota</taxon>
        <taxon>Fungi</taxon>
        <taxon>Dikarya</taxon>
        <taxon>Ascomycota</taxon>
        <taxon>Saccharomycotina</taxon>
        <taxon>Lipomycetes</taxon>
        <taxon>Lipomycetales</taxon>
        <taxon>Lipomycetaceae</taxon>
        <taxon>Lipomyces</taxon>
    </lineage>
</organism>
<name>A0AAD7VUG5_9ASCO</name>
<dbReference type="Proteomes" id="UP001217417">
    <property type="component" value="Unassembled WGS sequence"/>
</dbReference>
<comment type="caution">
    <text evidence="1">The sequence shown here is derived from an EMBL/GenBank/DDBJ whole genome shotgun (WGS) entry which is preliminary data.</text>
</comment>
<proteinExistence type="predicted"/>
<sequence length="543" mass="60934">MEQGNRYIAIDTLFDGQKSKLYAAHGECVAGSRLNRRTCPDLIVVEYDPSGPHGITSRMLDNLRRVTSVVSVPVLVLSDAKQLVHSDFDFLAERSSMARHLNRLSEACDSSIAISTSDLIEMDDNDIYNALISASRSVCRVGSNHSVAKNTPVCSNKSSVYEKTVWNRLILGAVIASLTLCLHTFCPSVPYGLQLQQTDFRFHVISKNSILIKSPTLLHRQSSFWTSAHYVSHDFNVDTVSRACGEVVPNAEILKVFGDEALITLDPRDAWGDINITLSSMAFKKWYIVNLGRQEYAHDYDVERDSMLKLFKAWTATKSVRIWAQSKELYLDYVKPAAKGASKCAGKGLRQLGDRISDHYSEYSNIAVWPALLKGYNASLILITENGNQGALFVRTKYDAAKKFSTQGFVELSQWWSDLTTHSGERTTSLLAVVYTSWKNAKNSMEPTAVSVSANLKRLNSKVYEKYVRYKNVDFKSSVSSAVNAHRKLFQVIAKANNKFIEGFKSVEEDARNKHYQNTATASKNAKKVFDKYMKTLRKSMQV</sequence>
<dbReference type="EMBL" id="JARPMG010000004">
    <property type="protein sequence ID" value="KAJ8101200.1"/>
    <property type="molecule type" value="Genomic_DNA"/>
</dbReference>
<dbReference type="GeneID" id="80880164"/>
<evidence type="ECO:0000313" key="1">
    <source>
        <dbReference type="EMBL" id="KAJ8101200.1"/>
    </source>
</evidence>
<dbReference type="RefSeq" id="XP_056044650.1">
    <property type="nucleotide sequence ID" value="XM_056184998.1"/>
</dbReference>